<protein>
    <submittedName>
        <fullName evidence="3">FAD binding domain-containing protein</fullName>
    </submittedName>
</protein>
<feature type="region of interest" description="Disordered" evidence="1">
    <location>
        <begin position="271"/>
        <end position="291"/>
    </location>
</feature>
<dbReference type="Pfam" id="PF01494">
    <property type="entry name" value="FAD_binding_3"/>
    <property type="match status" value="1"/>
</dbReference>
<evidence type="ECO:0000313" key="4">
    <source>
        <dbReference type="Proteomes" id="UP000199542"/>
    </source>
</evidence>
<dbReference type="SUPFAM" id="SSF51905">
    <property type="entry name" value="FAD/NAD(P)-binding domain"/>
    <property type="match status" value="1"/>
</dbReference>
<accession>A0A1G4RHG6</accession>
<dbReference type="InterPro" id="IPR050407">
    <property type="entry name" value="Geranylgeranyl_reductase"/>
</dbReference>
<dbReference type="AlphaFoldDB" id="A0A1G4RHG6"/>
<evidence type="ECO:0000256" key="1">
    <source>
        <dbReference type="SAM" id="MobiDB-lite"/>
    </source>
</evidence>
<dbReference type="EMBL" id="FMTM01000003">
    <property type="protein sequence ID" value="SCW56197.1"/>
    <property type="molecule type" value="Genomic_DNA"/>
</dbReference>
<dbReference type="PANTHER" id="PTHR42685">
    <property type="entry name" value="GERANYLGERANYL DIPHOSPHATE REDUCTASE"/>
    <property type="match status" value="1"/>
</dbReference>
<dbReference type="RefSeq" id="WP_208603147.1">
    <property type="nucleotide sequence ID" value="NZ_FMTM01000003.1"/>
</dbReference>
<reference evidence="3 4" key="1">
    <citation type="submission" date="2016-10" db="EMBL/GenBank/DDBJ databases">
        <authorList>
            <person name="de Groot N.N."/>
        </authorList>
    </citation>
    <scope>NUCLEOTIDE SEQUENCE [LARGE SCALE GENOMIC DNA]</scope>
    <source>
        <strain evidence="3 4">CGMCC 1.3401</strain>
    </source>
</reference>
<organism evidence="3 4">
    <name type="scientific">Rhizobium mongolense subsp. loessense</name>
    <dbReference type="NCBI Taxonomy" id="158890"/>
    <lineage>
        <taxon>Bacteria</taxon>
        <taxon>Pseudomonadati</taxon>
        <taxon>Pseudomonadota</taxon>
        <taxon>Alphaproteobacteria</taxon>
        <taxon>Hyphomicrobiales</taxon>
        <taxon>Rhizobiaceae</taxon>
        <taxon>Rhizobium/Agrobacterium group</taxon>
        <taxon>Rhizobium</taxon>
    </lineage>
</organism>
<sequence length="337" mass="37082">MLHVPAFKPYYDVIIVGARCAGAAAALLFAKDGMRVLAVDRQGYGSDTLSTHALMRPAVMQLSRWGLLEPLIDGGAPVITSTTFHYGEEEVAIAIRPDQRIPGLIAPRRTVLDRVLVDAAHDAGATILHDVAVQDLNVDADGRVRGVVLKDADDRIRTLAAGHMVGADGLGSMVARKVQAATLMRGRAQRASSEQTFAPKLPPIVDLPQCHERDFEVGHLNEDAFKRFRESSIVFHGLHKNAVINLLEVGCTPGRGDLQHVCADGSALREGGRSEEFGEGHHEADGGPMERDRAGRFQEQERNVNWNRFQFVGNQFLRKRRTIVNLSTISRGFWWVM</sequence>
<evidence type="ECO:0000259" key="2">
    <source>
        <dbReference type="Pfam" id="PF01494"/>
    </source>
</evidence>
<feature type="domain" description="FAD-binding" evidence="2">
    <location>
        <begin position="11"/>
        <end position="185"/>
    </location>
</feature>
<dbReference type="InterPro" id="IPR002938">
    <property type="entry name" value="FAD-bd"/>
</dbReference>
<dbReference type="PANTHER" id="PTHR42685:SF22">
    <property type="entry name" value="CONDITIONED MEDIUM FACTOR RECEPTOR 1"/>
    <property type="match status" value="1"/>
</dbReference>
<dbReference type="Proteomes" id="UP000199542">
    <property type="component" value="Unassembled WGS sequence"/>
</dbReference>
<proteinExistence type="predicted"/>
<evidence type="ECO:0000313" key="3">
    <source>
        <dbReference type="EMBL" id="SCW56197.1"/>
    </source>
</evidence>
<dbReference type="GO" id="GO:0071949">
    <property type="term" value="F:FAD binding"/>
    <property type="evidence" value="ECO:0007669"/>
    <property type="project" value="InterPro"/>
</dbReference>
<gene>
    <name evidence="3" type="ORF">SAMN02927900_02669</name>
</gene>
<dbReference type="PRINTS" id="PR00420">
    <property type="entry name" value="RNGMNOXGNASE"/>
</dbReference>
<dbReference type="InterPro" id="IPR036188">
    <property type="entry name" value="FAD/NAD-bd_sf"/>
</dbReference>
<dbReference type="Gene3D" id="3.50.50.60">
    <property type="entry name" value="FAD/NAD(P)-binding domain"/>
    <property type="match status" value="1"/>
</dbReference>
<name>A0A1G4RHG6_9HYPH</name>